<comment type="subcellular location">
    <subcellularLocation>
        <location evidence="6">Cytoplasm</location>
    </subcellularLocation>
</comment>
<evidence type="ECO:0000313" key="8">
    <source>
        <dbReference type="Proteomes" id="UP000627446"/>
    </source>
</evidence>
<comment type="caution">
    <text evidence="7">The sequence shown here is derived from an EMBL/GenBank/DDBJ whole genome shotgun (WGS) entry which is preliminary data.</text>
</comment>
<dbReference type="Gene3D" id="3.40.50.150">
    <property type="entry name" value="Vaccinia Virus protein VP39"/>
    <property type="match status" value="1"/>
</dbReference>
<dbReference type="GO" id="GO:0070475">
    <property type="term" value="P:rRNA base methylation"/>
    <property type="evidence" value="ECO:0007669"/>
    <property type="project" value="TreeGrafter"/>
</dbReference>
<keyword evidence="1 6" id="KW-0963">Cytoplasm</keyword>
<sequence>MSISVNAPKRQAIFHPRNKHQGEYDFKQLIAADEVNPEPRLADFVQANLAGILSIDFSQAAAVKALNRALLTSQYNIRGWNIPDGNLCPPIPGRVDYIHYLADLLKMSNHGKTPKKSSIHVLDIGTGANGVYPLLGASEYAWHFVASDINQSSLSNVQGILEANPSIAKQIEIRKQGDANAIFRNVIGADEWFDLSMCNPPFHASLEDAEAGTKRKWKNLGNQNANKKATLNFGGTDAELWCPGGEAAFIEKMILESALFKTQCFWFTCLVSKASNLTTLIKLLKRVQALQIKTIEMQQGQKQSRFIAWTFLTPSQQASWAKLRW</sequence>
<evidence type="ECO:0000256" key="2">
    <source>
        <dbReference type="ARBA" id="ARBA00022552"/>
    </source>
</evidence>
<keyword evidence="8" id="KW-1185">Reference proteome</keyword>
<name>A0A923KT99_9BURK</name>
<dbReference type="EC" id="2.1.1.181" evidence="6"/>
<accession>A0A923KT99</accession>
<reference evidence="7" key="1">
    <citation type="submission" date="2020-08" db="EMBL/GenBank/DDBJ databases">
        <title>Novel species isolated from subtropical streams in China.</title>
        <authorList>
            <person name="Lu H."/>
        </authorList>
    </citation>
    <scope>NUCLEOTIDE SEQUENCE</scope>
    <source>
        <strain evidence="7">LX22W</strain>
    </source>
</reference>
<organism evidence="7 8">
    <name type="scientific">Undibacterium nitidum</name>
    <dbReference type="NCBI Taxonomy" id="2762298"/>
    <lineage>
        <taxon>Bacteria</taxon>
        <taxon>Pseudomonadati</taxon>
        <taxon>Pseudomonadota</taxon>
        <taxon>Betaproteobacteria</taxon>
        <taxon>Burkholderiales</taxon>
        <taxon>Oxalobacteraceae</taxon>
        <taxon>Undibacterium</taxon>
    </lineage>
</organism>
<dbReference type="PANTHER" id="PTHR13393">
    <property type="entry name" value="SAM-DEPENDENT METHYLTRANSFERASE"/>
    <property type="match status" value="1"/>
</dbReference>
<evidence type="ECO:0000256" key="3">
    <source>
        <dbReference type="ARBA" id="ARBA00022603"/>
    </source>
</evidence>
<gene>
    <name evidence="6 7" type="primary">rlmF</name>
    <name evidence="7" type="ORF">H8K36_08150</name>
</gene>
<comment type="catalytic activity">
    <reaction evidence="6">
        <text>adenosine(1618) in 23S rRNA + S-adenosyl-L-methionine = N(6)-methyladenosine(1618) in 23S rRNA + S-adenosyl-L-homocysteine + H(+)</text>
        <dbReference type="Rhea" id="RHEA:16497"/>
        <dbReference type="Rhea" id="RHEA-COMP:10229"/>
        <dbReference type="Rhea" id="RHEA-COMP:10231"/>
        <dbReference type="ChEBI" id="CHEBI:15378"/>
        <dbReference type="ChEBI" id="CHEBI:57856"/>
        <dbReference type="ChEBI" id="CHEBI:59789"/>
        <dbReference type="ChEBI" id="CHEBI:74411"/>
        <dbReference type="ChEBI" id="CHEBI:74449"/>
        <dbReference type="EC" id="2.1.1.181"/>
    </reaction>
</comment>
<dbReference type="GO" id="GO:0052907">
    <property type="term" value="F:23S rRNA (adenine(1618)-N(6))-methyltransferase activity"/>
    <property type="evidence" value="ECO:0007669"/>
    <property type="project" value="UniProtKB-EC"/>
</dbReference>
<dbReference type="RefSeq" id="WP_186916149.1">
    <property type="nucleotide sequence ID" value="NZ_JACOFZ010000002.1"/>
</dbReference>
<dbReference type="EMBL" id="JACOFZ010000002">
    <property type="protein sequence ID" value="MBC3881339.1"/>
    <property type="molecule type" value="Genomic_DNA"/>
</dbReference>
<dbReference type="InterPro" id="IPR010286">
    <property type="entry name" value="METTL16/RlmF"/>
</dbReference>
<dbReference type="InterPro" id="IPR029063">
    <property type="entry name" value="SAM-dependent_MTases_sf"/>
</dbReference>
<dbReference type="HAMAP" id="MF_01848">
    <property type="entry name" value="23SrRNA_methyltr_F"/>
    <property type="match status" value="1"/>
</dbReference>
<dbReference type="PIRSF" id="PIRSF029038">
    <property type="entry name" value="Mtase_YbiN_prd"/>
    <property type="match status" value="1"/>
</dbReference>
<comment type="function">
    <text evidence="6">Specifically methylates the adenine in position 1618 of 23S rRNA.</text>
</comment>
<keyword evidence="5 6" id="KW-0949">S-adenosyl-L-methionine</keyword>
<dbReference type="GO" id="GO:0005737">
    <property type="term" value="C:cytoplasm"/>
    <property type="evidence" value="ECO:0007669"/>
    <property type="project" value="UniProtKB-SubCell"/>
</dbReference>
<keyword evidence="4 6" id="KW-0808">Transferase</keyword>
<dbReference type="NCBIfam" id="NF008725">
    <property type="entry name" value="PRK11727.1"/>
    <property type="match status" value="1"/>
</dbReference>
<proteinExistence type="inferred from homology"/>
<dbReference type="InterPro" id="IPR016909">
    <property type="entry name" value="rRNA_lsu_MeTfrase_F"/>
</dbReference>
<protein>
    <recommendedName>
        <fullName evidence="6">Ribosomal RNA large subunit methyltransferase F</fullName>
        <ecNumber evidence="6">2.1.1.181</ecNumber>
    </recommendedName>
    <alternativeName>
        <fullName evidence="6">23S rRNA mA1618 methyltransferase</fullName>
    </alternativeName>
    <alternativeName>
        <fullName evidence="6">rRNA adenine N-6-methyltransferase</fullName>
    </alternativeName>
</protein>
<evidence type="ECO:0000256" key="5">
    <source>
        <dbReference type="ARBA" id="ARBA00022691"/>
    </source>
</evidence>
<evidence type="ECO:0000256" key="6">
    <source>
        <dbReference type="HAMAP-Rule" id="MF_01848"/>
    </source>
</evidence>
<dbReference type="Pfam" id="PF05971">
    <property type="entry name" value="Methyltransf_10"/>
    <property type="match status" value="1"/>
</dbReference>
<comment type="similarity">
    <text evidence="6">Belongs to the methyltransferase superfamily. METTL16/RlmF family.</text>
</comment>
<evidence type="ECO:0000313" key="7">
    <source>
        <dbReference type="EMBL" id="MBC3881339.1"/>
    </source>
</evidence>
<dbReference type="Proteomes" id="UP000627446">
    <property type="component" value="Unassembled WGS sequence"/>
</dbReference>
<keyword evidence="3 6" id="KW-0489">Methyltransferase</keyword>
<evidence type="ECO:0000256" key="1">
    <source>
        <dbReference type="ARBA" id="ARBA00022490"/>
    </source>
</evidence>
<dbReference type="CDD" id="cd02440">
    <property type="entry name" value="AdoMet_MTases"/>
    <property type="match status" value="1"/>
</dbReference>
<evidence type="ECO:0000256" key="4">
    <source>
        <dbReference type="ARBA" id="ARBA00022679"/>
    </source>
</evidence>
<dbReference type="SUPFAM" id="SSF53335">
    <property type="entry name" value="S-adenosyl-L-methionine-dependent methyltransferases"/>
    <property type="match status" value="1"/>
</dbReference>
<dbReference type="PANTHER" id="PTHR13393:SF0">
    <property type="entry name" value="RNA N6-ADENOSINE-METHYLTRANSFERASE METTL16"/>
    <property type="match status" value="1"/>
</dbReference>
<keyword evidence="2 6" id="KW-0698">rRNA processing</keyword>
<dbReference type="AlphaFoldDB" id="A0A923KT99"/>